<dbReference type="GO" id="GO:0000270">
    <property type="term" value="P:peptidoglycan metabolic process"/>
    <property type="evidence" value="ECO:0007669"/>
    <property type="project" value="UniProtKB-UniRule"/>
</dbReference>
<comment type="subcellular location">
    <subcellularLocation>
        <location evidence="4">Cell membrane</location>
        <topology evidence="4">Lipid-anchor</topology>
    </subcellularLocation>
</comment>
<evidence type="ECO:0000259" key="6">
    <source>
        <dbReference type="PROSITE" id="PS51724"/>
    </source>
</evidence>
<dbReference type="PROSITE" id="PS51724">
    <property type="entry name" value="SPOR"/>
    <property type="match status" value="1"/>
</dbReference>
<dbReference type="SUPFAM" id="SSF50685">
    <property type="entry name" value="Barwin-like endoglucanases"/>
    <property type="match status" value="1"/>
</dbReference>
<dbReference type="Pfam" id="PF03330">
    <property type="entry name" value="DPBB_1"/>
    <property type="match status" value="1"/>
</dbReference>
<evidence type="ECO:0000256" key="1">
    <source>
        <dbReference type="ARBA" id="ARBA00022729"/>
    </source>
</evidence>
<keyword evidence="2 4" id="KW-0456">Lyase</keyword>
<evidence type="ECO:0000256" key="4">
    <source>
        <dbReference type="HAMAP-Rule" id="MF_02071"/>
    </source>
</evidence>
<dbReference type="InterPro" id="IPR007730">
    <property type="entry name" value="SPOR-like_dom"/>
</dbReference>
<keyword evidence="3 4" id="KW-0961">Cell wall biogenesis/degradation</keyword>
<dbReference type="NCBIfam" id="TIGR00413">
    <property type="entry name" value="rlpA"/>
    <property type="match status" value="1"/>
</dbReference>
<organism evidence="7 8">
    <name type="scientific">Vibrio gazogenes DSM 21264 = NBRC 103151</name>
    <dbReference type="NCBI Taxonomy" id="1123492"/>
    <lineage>
        <taxon>Bacteria</taxon>
        <taxon>Pseudomonadati</taxon>
        <taxon>Pseudomonadota</taxon>
        <taxon>Gammaproteobacteria</taxon>
        <taxon>Vibrionales</taxon>
        <taxon>Vibrionaceae</taxon>
        <taxon>Vibrio</taxon>
    </lineage>
</organism>
<feature type="domain" description="SPOR" evidence="6">
    <location>
        <begin position="184"/>
        <end position="260"/>
    </location>
</feature>
<dbReference type="InterPro" id="IPR012997">
    <property type="entry name" value="RplA"/>
</dbReference>
<dbReference type="InterPro" id="IPR036680">
    <property type="entry name" value="SPOR-like_sf"/>
</dbReference>
<keyword evidence="4 7" id="KW-0449">Lipoprotein</keyword>
<dbReference type="AlphaFoldDB" id="A0A1M5DHU4"/>
<dbReference type="Gene3D" id="2.40.40.10">
    <property type="entry name" value="RlpA-like domain"/>
    <property type="match status" value="1"/>
</dbReference>
<dbReference type="InterPro" id="IPR034718">
    <property type="entry name" value="RlpA"/>
</dbReference>
<dbReference type="GO" id="GO:0042834">
    <property type="term" value="F:peptidoglycan binding"/>
    <property type="evidence" value="ECO:0007669"/>
    <property type="project" value="InterPro"/>
</dbReference>
<gene>
    <name evidence="4" type="primary">rlpA</name>
    <name evidence="7" type="ORF">SAMN02745781_02882</name>
</gene>
<dbReference type="FunFam" id="2.40.40.10:FF:000003">
    <property type="entry name" value="Endolytic peptidoglycan transglycosylase RlpA"/>
    <property type="match status" value="1"/>
</dbReference>
<dbReference type="EC" id="4.2.2.-" evidence="4"/>
<proteinExistence type="inferred from homology"/>
<dbReference type="EMBL" id="FQUH01000014">
    <property type="protein sequence ID" value="SHF66567.1"/>
    <property type="molecule type" value="Genomic_DNA"/>
</dbReference>
<comment type="function">
    <text evidence="4">Lytic transglycosylase with a strong preference for naked glycan strands that lack stem peptides.</text>
</comment>
<dbReference type="Proteomes" id="UP000184159">
    <property type="component" value="Unassembled WGS sequence"/>
</dbReference>
<protein>
    <recommendedName>
        <fullName evidence="4">Endolytic peptidoglycan transglycosylase RlpA</fullName>
        <ecNumber evidence="4">4.2.2.-</ecNumber>
    </recommendedName>
</protein>
<dbReference type="InterPro" id="IPR036908">
    <property type="entry name" value="RlpA-like_sf"/>
</dbReference>
<name>A0A1M5DHU4_VIBGA</name>
<comment type="similarity">
    <text evidence="4 5">Belongs to the RlpA family.</text>
</comment>
<evidence type="ECO:0000256" key="2">
    <source>
        <dbReference type="ARBA" id="ARBA00023239"/>
    </source>
</evidence>
<evidence type="ECO:0000313" key="8">
    <source>
        <dbReference type="Proteomes" id="UP000184159"/>
    </source>
</evidence>
<dbReference type="PANTHER" id="PTHR34183:SF1">
    <property type="entry name" value="ENDOLYTIC PEPTIDOGLYCAN TRANSGLYCOSYLASE RLPA"/>
    <property type="match status" value="1"/>
</dbReference>
<keyword evidence="8" id="KW-1185">Reference proteome</keyword>
<dbReference type="GO" id="GO:0008932">
    <property type="term" value="F:lytic endotransglycosylase activity"/>
    <property type="evidence" value="ECO:0007669"/>
    <property type="project" value="UniProtKB-UniRule"/>
</dbReference>
<dbReference type="GO" id="GO:0005886">
    <property type="term" value="C:plasma membrane"/>
    <property type="evidence" value="ECO:0007669"/>
    <property type="project" value="UniProtKB-SubCell"/>
</dbReference>
<dbReference type="RefSeq" id="WP_072960771.1">
    <property type="nucleotide sequence ID" value="NZ_FQUH01000014.1"/>
</dbReference>
<evidence type="ECO:0000313" key="7">
    <source>
        <dbReference type="EMBL" id="SHF66567.1"/>
    </source>
</evidence>
<dbReference type="SUPFAM" id="SSF110997">
    <property type="entry name" value="Sporulation related repeat"/>
    <property type="match status" value="1"/>
</dbReference>
<keyword evidence="1" id="KW-0732">Signal</keyword>
<keyword evidence="4" id="KW-1003">Cell membrane</keyword>
<dbReference type="Gene3D" id="3.30.70.1070">
    <property type="entry name" value="Sporulation related repeat"/>
    <property type="match status" value="1"/>
</dbReference>
<dbReference type="HAMAP" id="MF_02071">
    <property type="entry name" value="RlpA"/>
    <property type="match status" value="1"/>
</dbReference>
<dbReference type="Pfam" id="PF05036">
    <property type="entry name" value="SPOR"/>
    <property type="match status" value="1"/>
</dbReference>
<dbReference type="GO" id="GO:0071555">
    <property type="term" value="P:cell wall organization"/>
    <property type="evidence" value="ECO:0007669"/>
    <property type="project" value="UniProtKB-KW"/>
</dbReference>
<dbReference type="GO" id="GO:0009279">
    <property type="term" value="C:cell outer membrane"/>
    <property type="evidence" value="ECO:0007669"/>
    <property type="project" value="TreeGrafter"/>
</dbReference>
<sequence length="264" mass="29884">MSIRLLLYYSAILLFMAGCSSSSRYDIRDDVAPRQPISVDNIEDAHPKYESYSLGGNKDYTVRGKKYHIIKNPKGFKEQGLASWYGKKFHGHQTSNGEIYDMYSMTAAHKTLPIPSYVRITNMNNGKTAIVRVNDRGPFHTGRIIDLSYAAAYKLDVIRTGTAPVKIEVLTYDRPTVTAAAPPKKHQSDYVIQVSSSTHLERTRTLSQDLSQKLSVTSYIDSLNGSHRVFLGPFHDYSQTQQTLEQVKQLGYSTAFIRKHRQIQ</sequence>
<dbReference type="PROSITE" id="PS51257">
    <property type="entry name" value="PROKAR_LIPOPROTEIN"/>
    <property type="match status" value="1"/>
</dbReference>
<keyword evidence="4" id="KW-0472">Membrane</keyword>
<dbReference type="CDD" id="cd22268">
    <property type="entry name" value="DPBB_RlpA-like"/>
    <property type="match status" value="1"/>
</dbReference>
<accession>A0A1M5DHU4</accession>
<evidence type="ECO:0000256" key="5">
    <source>
        <dbReference type="RuleBase" id="RU003495"/>
    </source>
</evidence>
<keyword evidence="4" id="KW-0564">Palmitate</keyword>
<dbReference type="PANTHER" id="PTHR34183">
    <property type="entry name" value="ENDOLYTIC PEPTIDOGLYCAN TRANSGLYCOSYLASE RLPA"/>
    <property type="match status" value="1"/>
</dbReference>
<dbReference type="InterPro" id="IPR009009">
    <property type="entry name" value="RlpA-like_DPBB"/>
</dbReference>
<reference evidence="8" key="1">
    <citation type="submission" date="2016-11" db="EMBL/GenBank/DDBJ databases">
        <authorList>
            <person name="Varghese N."/>
            <person name="Submissions S."/>
        </authorList>
    </citation>
    <scope>NUCLEOTIDE SEQUENCE [LARGE SCALE GENOMIC DNA]</scope>
    <source>
        <strain evidence="8">DSM 21264</strain>
    </source>
</reference>
<evidence type="ECO:0000256" key="3">
    <source>
        <dbReference type="ARBA" id="ARBA00023316"/>
    </source>
</evidence>